<dbReference type="EMBL" id="DAATNN010000042">
    <property type="protein sequence ID" value="HAE9264448.1"/>
    <property type="molecule type" value="Genomic_DNA"/>
</dbReference>
<reference evidence="1" key="2">
    <citation type="submission" date="2018-07" db="EMBL/GenBank/DDBJ databases">
        <authorList>
            <consortium name="NCBI Pathogen Detection Project"/>
        </authorList>
    </citation>
    <scope>NUCLEOTIDE SEQUENCE</scope>
    <source>
        <strain evidence="1">13-3002</strain>
    </source>
</reference>
<protein>
    <submittedName>
        <fullName evidence="1">Uncharacterized protein</fullName>
    </submittedName>
</protein>
<proteinExistence type="predicted"/>
<sequence>MIAVETFRYRKSAEDNHLMAIILWESTDWVGRVSQRGPRHVDEGLNLDLRT</sequence>
<organism evidence="1">
    <name type="scientific">Salmonella enterica subsp. arizonae serovar 48:z4,z24:-</name>
    <dbReference type="NCBI Taxonomy" id="1967584"/>
    <lineage>
        <taxon>Bacteria</taxon>
        <taxon>Pseudomonadati</taxon>
        <taxon>Pseudomonadota</taxon>
        <taxon>Gammaproteobacteria</taxon>
        <taxon>Enterobacterales</taxon>
        <taxon>Enterobacteriaceae</taxon>
        <taxon>Salmonella</taxon>
    </lineage>
</organism>
<dbReference type="AlphaFoldDB" id="A0A738XI28"/>
<reference evidence="1" key="1">
    <citation type="journal article" date="2018" name="Genome Biol.">
        <title>SKESA: strategic k-mer extension for scrupulous assemblies.</title>
        <authorList>
            <person name="Souvorov A."/>
            <person name="Agarwala R."/>
            <person name="Lipman D.J."/>
        </authorList>
    </citation>
    <scope>NUCLEOTIDE SEQUENCE</scope>
    <source>
        <strain evidence="1">13-3002</strain>
    </source>
</reference>
<evidence type="ECO:0000313" key="1">
    <source>
        <dbReference type="EMBL" id="HAE9264448.1"/>
    </source>
</evidence>
<comment type="caution">
    <text evidence="1">The sequence shown here is derived from an EMBL/GenBank/DDBJ whole genome shotgun (WGS) entry which is preliminary data.</text>
</comment>
<name>A0A738XI28_SALER</name>
<gene>
    <name evidence="1" type="ORF">G4Y52_004392</name>
</gene>
<accession>A0A738XI28</accession>